<dbReference type="EMBL" id="JALNTZ010000001">
    <property type="protein sequence ID" value="KAJ3667005.1"/>
    <property type="molecule type" value="Genomic_DNA"/>
</dbReference>
<keyword evidence="5" id="KW-0732">Signal</keyword>
<feature type="domain" description="Lipase" evidence="6">
    <location>
        <begin position="45"/>
        <end position="330"/>
    </location>
</feature>
<dbReference type="InterPro" id="IPR013818">
    <property type="entry name" value="Lipase"/>
</dbReference>
<organism evidence="7 8">
    <name type="scientific">Zophobas morio</name>
    <dbReference type="NCBI Taxonomy" id="2755281"/>
    <lineage>
        <taxon>Eukaryota</taxon>
        <taxon>Metazoa</taxon>
        <taxon>Ecdysozoa</taxon>
        <taxon>Arthropoda</taxon>
        <taxon>Hexapoda</taxon>
        <taxon>Insecta</taxon>
        <taxon>Pterygota</taxon>
        <taxon>Neoptera</taxon>
        <taxon>Endopterygota</taxon>
        <taxon>Coleoptera</taxon>
        <taxon>Polyphaga</taxon>
        <taxon>Cucujiformia</taxon>
        <taxon>Tenebrionidae</taxon>
        <taxon>Zophobas</taxon>
    </lineage>
</organism>
<name>A0AA38J0X6_9CUCU</name>
<dbReference type="Pfam" id="PF00151">
    <property type="entry name" value="Lipase"/>
    <property type="match status" value="1"/>
</dbReference>
<dbReference type="InterPro" id="IPR000734">
    <property type="entry name" value="TAG_lipase"/>
</dbReference>
<dbReference type="SUPFAM" id="SSF53474">
    <property type="entry name" value="alpha/beta-Hydrolases"/>
    <property type="match status" value="1"/>
</dbReference>
<gene>
    <name evidence="7" type="ORF">Zmor_002416</name>
</gene>
<evidence type="ECO:0000256" key="4">
    <source>
        <dbReference type="RuleBase" id="RU004262"/>
    </source>
</evidence>
<dbReference type="CDD" id="cd00707">
    <property type="entry name" value="Pancreat_lipase_like"/>
    <property type="match status" value="1"/>
</dbReference>
<evidence type="ECO:0000313" key="7">
    <source>
        <dbReference type="EMBL" id="KAJ3667005.1"/>
    </source>
</evidence>
<proteinExistence type="inferred from homology"/>
<dbReference type="FunFam" id="3.40.50.1820:FF:000122">
    <property type="entry name" value="Vitellogenin-3-like Protein"/>
    <property type="match status" value="1"/>
</dbReference>
<dbReference type="GO" id="GO:0005615">
    <property type="term" value="C:extracellular space"/>
    <property type="evidence" value="ECO:0007669"/>
    <property type="project" value="TreeGrafter"/>
</dbReference>
<feature type="signal peptide" evidence="5">
    <location>
        <begin position="1"/>
        <end position="16"/>
    </location>
</feature>
<dbReference type="GO" id="GO:0016298">
    <property type="term" value="F:lipase activity"/>
    <property type="evidence" value="ECO:0007669"/>
    <property type="project" value="InterPro"/>
</dbReference>
<protein>
    <recommendedName>
        <fullName evidence="6">Lipase domain-containing protein</fullName>
    </recommendedName>
</protein>
<dbReference type="PANTHER" id="PTHR11610">
    <property type="entry name" value="LIPASE"/>
    <property type="match status" value="1"/>
</dbReference>
<dbReference type="AlphaFoldDB" id="A0AA38J0X6"/>
<sequence>MAVSDFLFVCLLSALPGPPRISVDDAILQLFPINKHKCHKIDPIRDIAFQLYTVHNPLQPQNLIIDDDKLLAESHFNFSQPTVFYFHAFFESSSTLSATLIKTAYLQRGGYNIILLNAPRLEAGPWYYTAARNTEIVGQYTAKLIDYLVSRGMYLPSLHLIGLSLGAQMAGVCGANVKSGRVFRITGLDPAGPLFKKWPKHLRLDSSDAEFVDAIHTDAGIFGFPRNVGHVDFWPNKGISPQPGCTKIEVKRTTPDNTLALIFCSHWRAYQFYAESVVNPHGFVSVPCESWQDYLDGDCRADLPITNMGFYVDYSAKGNYFLKTNAQSPFSME</sequence>
<evidence type="ECO:0000256" key="5">
    <source>
        <dbReference type="SAM" id="SignalP"/>
    </source>
</evidence>
<keyword evidence="3" id="KW-0964">Secreted</keyword>
<dbReference type="GO" id="GO:0017171">
    <property type="term" value="F:serine hydrolase activity"/>
    <property type="evidence" value="ECO:0007669"/>
    <property type="project" value="TreeGrafter"/>
</dbReference>
<evidence type="ECO:0000256" key="2">
    <source>
        <dbReference type="ARBA" id="ARBA00010701"/>
    </source>
</evidence>
<evidence type="ECO:0000259" key="6">
    <source>
        <dbReference type="Pfam" id="PF00151"/>
    </source>
</evidence>
<dbReference type="InterPro" id="IPR033906">
    <property type="entry name" value="Lipase_N"/>
</dbReference>
<keyword evidence="8" id="KW-1185">Reference proteome</keyword>
<comment type="caution">
    <text evidence="7">The sequence shown here is derived from an EMBL/GenBank/DDBJ whole genome shotgun (WGS) entry which is preliminary data.</text>
</comment>
<dbReference type="PRINTS" id="PR00821">
    <property type="entry name" value="TAGLIPASE"/>
</dbReference>
<evidence type="ECO:0000256" key="1">
    <source>
        <dbReference type="ARBA" id="ARBA00004613"/>
    </source>
</evidence>
<dbReference type="GO" id="GO:0016042">
    <property type="term" value="P:lipid catabolic process"/>
    <property type="evidence" value="ECO:0007669"/>
    <property type="project" value="TreeGrafter"/>
</dbReference>
<dbReference type="Gene3D" id="3.40.50.1820">
    <property type="entry name" value="alpha/beta hydrolase"/>
    <property type="match status" value="1"/>
</dbReference>
<evidence type="ECO:0000256" key="3">
    <source>
        <dbReference type="ARBA" id="ARBA00022525"/>
    </source>
</evidence>
<feature type="chain" id="PRO_5041387616" description="Lipase domain-containing protein" evidence="5">
    <location>
        <begin position="17"/>
        <end position="333"/>
    </location>
</feature>
<evidence type="ECO:0000313" key="8">
    <source>
        <dbReference type="Proteomes" id="UP001168821"/>
    </source>
</evidence>
<dbReference type="Proteomes" id="UP001168821">
    <property type="component" value="Unassembled WGS sequence"/>
</dbReference>
<reference evidence="7" key="1">
    <citation type="journal article" date="2023" name="G3 (Bethesda)">
        <title>Whole genome assemblies of Zophobas morio and Tenebrio molitor.</title>
        <authorList>
            <person name="Kaur S."/>
            <person name="Stinson S.A."/>
            <person name="diCenzo G.C."/>
        </authorList>
    </citation>
    <scope>NUCLEOTIDE SEQUENCE</scope>
    <source>
        <strain evidence="7">QUZm001</strain>
    </source>
</reference>
<comment type="subcellular location">
    <subcellularLocation>
        <location evidence="1">Secreted</location>
    </subcellularLocation>
</comment>
<dbReference type="InterPro" id="IPR029058">
    <property type="entry name" value="AB_hydrolase_fold"/>
</dbReference>
<accession>A0AA38J0X6</accession>
<comment type="similarity">
    <text evidence="2 4">Belongs to the AB hydrolase superfamily. Lipase family.</text>
</comment>
<dbReference type="PANTHER" id="PTHR11610:SF169">
    <property type="entry name" value="GH15759P-RELATED"/>
    <property type="match status" value="1"/>
</dbReference>